<gene>
    <name evidence="1" type="ORF">OFLC_LOCUS9829</name>
</gene>
<evidence type="ECO:0000313" key="3">
    <source>
        <dbReference type="WBParaSite" id="OFLC_0000983401-mRNA-1"/>
    </source>
</evidence>
<dbReference type="EMBL" id="UZAJ01012499">
    <property type="protein sequence ID" value="VDO63733.1"/>
    <property type="molecule type" value="Genomic_DNA"/>
</dbReference>
<reference evidence="1 2" key="2">
    <citation type="submission" date="2018-11" db="EMBL/GenBank/DDBJ databases">
        <authorList>
            <consortium name="Pathogen Informatics"/>
        </authorList>
    </citation>
    <scope>NUCLEOTIDE SEQUENCE [LARGE SCALE GENOMIC DNA]</scope>
</reference>
<sequence length="220" mass="25055">LAVDERYVIQITGKDETTYVATADIQIQADFQYRRSPDVLNNISIDNSQFLMSGYSNEISRSNEISDNNNIDNIDITDNKNNSAKMKAMFPAAIRMQMLYNQEIENSLKALEIKLSVKLAQISDRVDELFNILRNLQVTESTRLAQHSTVREAEWLDQSQLANEASNLLPLLHAYQYDDVQEASQNRIRSETSSFLADDGNDTIFCDSHSSLLRQEALPR</sequence>
<reference evidence="3" key="1">
    <citation type="submission" date="2016-06" db="UniProtKB">
        <authorList>
            <consortium name="WormBaseParasite"/>
        </authorList>
    </citation>
    <scope>IDENTIFICATION</scope>
</reference>
<name>A0A183HQS3_9BILA</name>
<protein>
    <submittedName>
        <fullName evidence="3">Mub_B2 domain-containing protein</fullName>
    </submittedName>
</protein>
<dbReference type="WBParaSite" id="OFLC_0000983401-mRNA-1">
    <property type="protein sequence ID" value="OFLC_0000983401-mRNA-1"/>
    <property type="gene ID" value="OFLC_0000983401"/>
</dbReference>
<proteinExistence type="predicted"/>
<organism evidence="3">
    <name type="scientific">Onchocerca flexuosa</name>
    <dbReference type="NCBI Taxonomy" id="387005"/>
    <lineage>
        <taxon>Eukaryota</taxon>
        <taxon>Metazoa</taxon>
        <taxon>Ecdysozoa</taxon>
        <taxon>Nematoda</taxon>
        <taxon>Chromadorea</taxon>
        <taxon>Rhabditida</taxon>
        <taxon>Spirurina</taxon>
        <taxon>Spiruromorpha</taxon>
        <taxon>Filarioidea</taxon>
        <taxon>Onchocercidae</taxon>
        <taxon>Onchocerca</taxon>
    </lineage>
</organism>
<evidence type="ECO:0000313" key="1">
    <source>
        <dbReference type="EMBL" id="VDO63733.1"/>
    </source>
</evidence>
<keyword evidence="2" id="KW-1185">Reference proteome</keyword>
<dbReference type="STRING" id="387005.A0A183HQS3"/>
<dbReference type="Proteomes" id="UP000267606">
    <property type="component" value="Unassembled WGS sequence"/>
</dbReference>
<dbReference type="AlphaFoldDB" id="A0A183HQS3"/>
<evidence type="ECO:0000313" key="2">
    <source>
        <dbReference type="Proteomes" id="UP000267606"/>
    </source>
</evidence>
<accession>A0A183HQS3</accession>